<comment type="caution">
    <text evidence="1">The sequence shown here is derived from an EMBL/GenBank/DDBJ whole genome shotgun (WGS) entry which is preliminary data.</text>
</comment>
<dbReference type="Proteomes" id="UP001589667">
    <property type="component" value="Unassembled WGS sequence"/>
</dbReference>
<organism evidence="1 2">
    <name type="scientific">Agromyces lapidis</name>
    <dbReference type="NCBI Taxonomy" id="279574"/>
    <lineage>
        <taxon>Bacteria</taxon>
        <taxon>Bacillati</taxon>
        <taxon>Actinomycetota</taxon>
        <taxon>Actinomycetes</taxon>
        <taxon>Micrococcales</taxon>
        <taxon>Microbacteriaceae</taxon>
        <taxon>Agromyces</taxon>
    </lineage>
</organism>
<evidence type="ECO:0000313" key="2">
    <source>
        <dbReference type="Proteomes" id="UP001589667"/>
    </source>
</evidence>
<evidence type="ECO:0000313" key="1">
    <source>
        <dbReference type="EMBL" id="MFB9641498.1"/>
    </source>
</evidence>
<sequence>MNAVETLEAAITKLERIKSDSFPGPWAHWPEAGDIEIMNESFSHVVVSKVRPRDGWRGPIYRENYEPNAELIVTLHRTIDAQLAILRDSYLIASSLPPSVAFPSTNTPDIRALALARAILGDS</sequence>
<gene>
    <name evidence="1" type="ORF">ACFFQV_04240</name>
</gene>
<accession>A0ABV5SME7</accession>
<keyword evidence="2" id="KW-1185">Reference proteome</keyword>
<name>A0ABV5SME7_9MICO</name>
<dbReference type="RefSeq" id="WP_157423093.1">
    <property type="nucleotide sequence ID" value="NZ_BAAANI010000006.1"/>
</dbReference>
<dbReference type="EMBL" id="JBHMBL010000001">
    <property type="protein sequence ID" value="MFB9641498.1"/>
    <property type="molecule type" value="Genomic_DNA"/>
</dbReference>
<reference evidence="1 2" key="1">
    <citation type="submission" date="2024-09" db="EMBL/GenBank/DDBJ databases">
        <authorList>
            <person name="Sun Q."/>
            <person name="Mori K."/>
        </authorList>
    </citation>
    <scope>NUCLEOTIDE SEQUENCE [LARGE SCALE GENOMIC DNA]</scope>
    <source>
        <strain evidence="1 2">JCM 14321</strain>
    </source>
</reference>
<protein>
    <submittedName>
        <fullName evidence="1">Uncharacterized protein</fullName>
    </submittedName>
</protein>
<proteinExistence type="predicted"/>